<evidence type="ECO:0000313" key="1">
    <source>
        <dbReference type="EMBL" id="ATQ69537.1"/>
    </source>
</evidence>
<dbReference type="Gene3D" id="3.40.640.10">
    <property type="entry name" value="Type I PLP-dependent aspartate aminotransferase-like (Major domain)"/>
    <property type="match status" value="1"/>
</dbReference>
<organism evidence="1 2">
    <name type="scientific">Methylosinus trichosporium (strain ATCC 35070 / NCIMB 11131 / UNIQEM 75 / OB3b)</name>
    <dbReference type="NCBI Taxonomy" id="595536"/>
    <lineage>
        <taxon>Bacteria</taxon>
        <taxon>Pseudomonadati</taxon>
        <taxon>Pseudomonadota</taxon>
        <taxon>Alphaproteobacteria</taxon>
        <taxon>Hyphomicrobiales</taxon>
        <taxon>Methylocystaceae</taxon>
        <taxon>Methylosinus</taxon>
    </lineage>
</organism>
<dbReference type="Proteomes" id="UP000230709">
    <property type="component" value="Chromosome"/>
</dbReference>
<dbReference type="InterPro" id="IPR015424">
    <property type="entry name" value="PyrdxlP-dep_Trfase"/>
</dbReference>
<dbReference type="SUPFAM" id="SSF53383">
    <property type="entry name" value="PLP-dependent transferases"/>
    <property type="match status" value="1"/>
</dbReference>
<dbReference type="RefSeq" id="WP_003610279.1">
    <property type="nucleotide sequence ID" value="NZ_CP023737.1"/>
</dbReference>
<gene>
    <name evidence="1" type="ORF">CQW49_17865</name>
</gene>
<evidence type="ECO:0000313" key="2">
    <source>
        <dbReference type="Proteomes" id="UP000230709"/>
    </source>
</evidence>
<keyword evidence="2" id="KW-1185">Reference proteome</keyword>
<dbReference type="InterPro" id="IPR015421">
    <property type="entry name" value="PyrdxlP-dep_Trfase_major"/>
</dbReference>
<protein>
    <recommendedName>
        <fullName evidence="3">Aminotransferase class V-fold PLP-dependent enzyme</fullName>
    </recommendedName>
</protein>
<dbReference type="KEGG" id="mtw:CQW49_17865"/>
<proteinExistence type="predicted"/>
<dbReference type="AlphaFoldDB" id="A0A2D2D3I0"/>
<reference evidence="2" key="1">
    <citation type="submission" date="2017-10" db="EMBL/GenBank/DDBJ databases">
        <title>Completed PacBio SMRT sequence of Methylosinus trichosporium OB3b reveals presence of a third large plasmid.</title>
        <authorList>
            <person name="Charles T.C."/>
            <person name="Lynch M.D.J."/>
            <person name="Heil J.R."/>
            <person name="Cheng J."/>
        </authorList>
    </citation>
    <scope>NUCLEOTIDE SEQUENCE [LARGE SCALE GENOMIC DNA]</scope>
    <source>
        <strain evidence="2">OB3b</strain>
    </source>
</reference>
<dbReference type="STRING" id="595536.GCA_000178815_01606"/>
<name>A0A2D2D3I0_METT3</name>
<accession>A0A2D2D3I0</accession>
<sequence length="514" mass="55027">MTGQFTSIRRDATLFPPQGSTRNATDAAKLGFLLATGGDERIAIDGVSRRNRYGVSPEPGVDEIFFSSSTASSTSPIGFKAALDAWRALKDGANAADWFETLRVRIRRAYGTPDCDVVLAPSGTETEYLALALALNAVPGPLTNLVVAPEETGRGVSLAAHGAHFLSTGPFRREATPGRRLPGLERADIEVEPIEIREGSGCLRDPECIDEDALRVATEALARGRSLLVHHLAVSKTGQSGLALHAINRICSLAPERVTVIADCCQLRSTPRQVRALLDCGFLVAVTGSKFAGGPPFCGALLIPAAFTAKLRGSSVPKGLWAHSSPLDWPMTLRVRLGHHSQAEANFGLGLRWAAALVEIERFLAVPSIIAQRAQARFKGEVLELVGACPSLAAVVDERSREDFADTIIPIKARGVGGDFLNDAELLKLKSALLAPLLHGPAELQRAIHVGQPVTIGTSSALRVCMSAPIISDFSERLEGGEAFDAAFEPISSDLRLLFEKLRRIMACERRRDA</sequence>
<dbReference type="EMBL" id="CP023737">
    <property type="protein sequence ID" value="ATQ69537.1"/>
    <property type="molecule type" value="Genomic_DNA"/>
</dbReference>
<evidence type="ECO:0008006" key="3">
    <source>
        <dbReference type="Google" id="ProtNLM"/>
    </source>
</evidence>